<feature type="compositionally biased region" description="Basic and acidic residues" evidence="2">
    <location>
        <begin position="833"/>
        <end position="843"/>
    </location>
</feature>
<feature type="compositionally biased region" description="Basic and acidic residues" evidence="2">
    <location>
        <begin position="575"/>
        <end position="601"/>
    </location>
</feature>
<gene>
    <name evidence="3" type="ORF">ILEXP_LOCUS28580</name>
</gene>
<reference evidence="3 4" key="1">
    <citation type="submission" date="2024-02" db="EMBL/GenBank/DDBJ databases">
        <authorList>
            <person name="Vignale AGUSTIN F."/>
            <person name="Sosa J E."/>
            <person name="Modenutti C."/>
        </authorList>
    </citation>
    <scope>NUCLEOTIDE SEQUENCE [LARGE SCALE GENOMIC DNA]</scope>
</reference>
<dbReference type="PANTHER" id="PTHR31071">
    <property type="entry name" value="GB|AAF24581.1"/>
    <property type="match status" value="1"/>
</dbReference>
<evidence type="ECO:0000256" key="2">
    <source>
        <dbReference type="SAM" id="MobiDB-lite"/>
    </source>
</evidence>
<feature type="compositionally biased region" description="Polar residues" evidence="2">
    <location>
        <begin position="56"/>
        <end position="66"/>
    </location>
</feature>
<organism evidence="3 4">
    <name type="scientific">Ilex paraguariensis</name>
    <name type="common">yerba mate</name>
    <dbReference type="NCBI Taxonomy" id="185542"/>
    <lineage>
        <taxon>Eukaryota</taxon>
        <taxon>Viridiplantae</taxon>
        <taxon>Streptophyta</taxon>
        <taxon>Embryophyta</taxon>
        <taxon>Tracheophyta</taxon>
        <taxon>Spermatophyta</taxon>
        <taxon>Magnoliopsida</taxon>
        <taxon>eudicotyledons</taxon>
        <taxon>Gunneridae</taxon>
        <taxon>Pentapetalae</taxon>
        <taxon>asterids</taxon>
        <taxon>campanulids</taxon>
        <taxon>Aquifoliales</taxon>
        <taxon>Aquifoliaceae</taxon>
        <taxon>Ilex</taxon>
    </lineage>
</organism>
<keyword evidence="4" id="KW-1185">Reference proteome</keyword>
<accession>A0ABC8SRT4</accession>
<dbReference type="PANTHER" id="PTHR31071:SF7">
    <property type="entry name" value="OS04G0382800 PROTEIN"/>
    <property type="match status" value="1"/>
</dbReference>
<feature type="region of interest" description="Disordered" evidence="2">
    <location>
        <begin position="122"/>
        <end position="172"/>
    </location>
</feature>
<protein>
    <submittedName>
        <fullName evidence="3">Uncharacterized protein</fullName>
    </submittedName>
</protein>
<feature type="coiled-coil region" evidence="1">
    <location>
        <begin position="343"/>
        <end position="427"/>
    </location>
</feature>
<dbReference type="InterPro" id="IPR043424">
    <property type="entry name" value="BLT-like"/>
</dbReference>
<dbReference type="EMBL" id="CAUOFW020003414">
    <property type="protein sequence ID" value="CAK9159869.1"/>
    <property type="molecule type" value="Genomic_DNA"/>
</dbReference>
<evidence type="ECO:0000313" key="4">
    <source>
        <dbReference type="Proteomes" id="UP001642360"/>
    </source>
</evidence>
<name>A0ABC8SRT4_9AQUA</name>
<dbReference type="Proteomes" id="UP001642360">
    <property type="component" value="Unassembled WGS sequence"/>
</dbReference>
<feature type="region of interest" description="Disordered" evidence="2">
    <location>
        <begin position="45"/>
        <end position="86"/>
    </location>
</feature>
<feature type="compositionally biased region" description="Polar residues" evidence="2">
    <location>
        <begin position="627"/>
        <end position="644"/>
    </location>
</feature>
<comment type="caution">
    <text evidence="3">The sequence shown here is derived from an EMBL/GenBank/DDBJ whole genome shotgun (WGS) entry which is preliminary data.</text>
</comment>
<keyword evidence="1" id="KW-0175">Coiled coil</keyword>
<sequence>MPRSNRMMEDLINGSCKIRKRVCSPSSSTSSRLQNYRFKRAILVGKGRGGGSRSSTPVPSWKTTPMRSMAESPKYAASQSGGKSRPVSARKLAATLWEMNEVPSPSVRRESLEEEKKLLRREMKARERMRSVNSGSLPRHLSDPSHSPVSQRMDRSETGSRHRRTSSISQKLRLADHNVRVLDSLSSTSLMEIETRSRAQTPSGSMVGGRNRLKDVSNALTTSKELLKIINRVWAHADQPSSSMSLVSALHAELEGARLLVNQLIQEQRSDQQEINYLMKCFAEEKATWKNKEQQAVEAAVETIAGELEVERKLRGRFESLNKKLGKELADTKASFMKAVKELESEKRAREIMEQVCDELARDIGIDRAEMEEQKRESAKVHEEVEKEREMLQLADMLREERVQMKLSEAKHEFEEKNVAIDKLRKQLGAFLGTKKGKEKGCGSQKFGNDDEIAAYLSKTRFGSHQNEEKEDDGEVEDVVDCEEDSAESDLHSIELNMDNNNKSYKWAYPSAIGRDSSRVSIGNEMKGRNSTPEKVHRKSTYLQRSISDGIEWAAQIGGFQSLRDGLDRERVHEYEKQAQRKSYGDEMQRYKSVKGSRDHILPSSRLGSSKDTASPKRQGGPWSSLDPGSTFQERPATAQSTGLKSRLGEARNEEKEDDGEVEDVVDCEEDSAESDLHSIELNMDNNNKSYKWAYPSAIGRDSSRVSIGNEMKGRNSTPEKVHRKSTYLQRSISDGIEWAAQIGGFQSLRDGLDRERVHEYEKQAQRKSYGDEMQRYKSVKGSRDHILPSSRLGSSKDTASPKRQGGPWSSLDPGSTFQGRPATAQSTGLKSRLGEARVEGQHGRRSKR</sequence>
<proteinExistence type="predicted"/>
<feature type="region of interest" description="Disordered" evidence="2">
    <location>
        <begin position="575"/>
        <end position="678"/>
    </location>
</feature>
<evidence type="ECO:0000313" key="3">
    <source>
        <dbReference type="EMBL" id="CAK9159869.1"/>
    </source>
</evidence>
<feature type="compositionally biased region" description="Basic and acidic residues" evidence="2">
    <location>
        <begin position="761"/>
        <end position="787"/>
    </location>
</feature>
<feature type="compositionally biased region" description="Polar residues" evidence="2">
    <location>
        <begin position="813"/>
        <end position="830"/>
    </location>
</feature>
<evidence type="ECO:0000256" key="1">
    <source>
        <dbReference type="SAM" id="Coils"/>
    </source>
</evidence>
<feature type="compositionally biased region" description="Acidic residues" evidence="2">
    <location>
        <begin position="656"/>
        <end position="674"/>
    </location>
</feature>
<dbReference type="AlphaFoldDB" id="A0ABC8SRT4"/>
<feature type="region of interest" description="Disordered" evidence="2">
    <location>
        <begin position="761"/>
        <end position="849"/>
    </location>
</feature>